<evidence type="ECO:0000313" key="3">
    <source>
        <dbReference type="EMBL" id="UQN15628.1"/>
    </source>
</evidence>
<protein>
    <submittedName>
        <fullName evidence="3">Endo alpha-1,4 polygalactosaminidase</fullName>
    </submittedName>
</protein>
<feature type="signal peptide" evidence="1">
    <location>
        <begin position="1"/>
        <end position="24"/>
    </location>
</feature>
<feature type="domain" description="Glycoside-hydrolase family GH114 TIM-barrel" evidence="2">
    <location>
        <begin position="40"/>
        <end position="258"/>
    </location>
</feature>
<evidence type="ECO:0000259" key="2">
    <source>
        <dbReference type="Pfam" id="PF03537"/>
    </source>
</evidence>
<dbReference type="PANTHER" id="PTHR35273">
    <property type="entry name" value="ALPHA-1,4 POLYGALACTOSAMINIDASE, PUTATIVE (AFU_ORTHOLOGUE AFUA_3G07890)-RELATED"/>
    <property type="match status" value="1"/>
</dbReference>
<accession>A0ABY4N322</accession>
<proteinExistence type="predicted"/>
<dbReference type="PROSITE" id="PS51257">
    <property type="entry name" value="PROKAR_LIPOPROTEIN"/>
    <property type="match status" value="1"/>
</dbReference>
<sequence>MARPTLAALGPLALAAALSLSGCAADSGAQVRQPPTDAGFDYQLGGAYDPPEGVTVVERDRTAEPAGLGYDICYVNGFQTQPEASETFAAEHRELLVTAGGEPLIDPGWPDEFLYDTSTEANRAWIAELVGEEIHDCQAAGYDAVEFDNLDSYLRADGALTEADNVALASTYAQLAHQAGLAVAQKNAVELASQLRDVGFDFAITESCAEFDECADYADAYPVVLDIEYTDELGEAGFAAACEAPDRPTTMILRDPKLVAAGDPDYVFEACPQS</sequence>
<dbReference type="InterPro" id="IPR017853">
    <property type="entry name" value="GH"/>
</dbReference>
<dbReference type="SUPFAM" id="SSF51445">
    <property type="entry name" value="(Trans)glycosidases"/>
    <property type="match status" value="1"/>
</dbReference>
<dbReference type="InterPro" id="IPR013785">
    <property type="entry name" value="Aldolase_TIM"/>
</dbReference>
<evidence type="ECO:0000256" key="1">
    <source>
        <dbReference type="SAM" id="SignalP"/>
    </source>
</evidence>
<dbReference type="Gene3D" id="3.20.20.70">
    <property type="entry name" value="Aldolase class I"/>
    <property type="match status" value="1"/>
</dbReference>
<keyword evidence="1" id="KW-0732">Signal</keyword>
<feature type="chain" id="PRO_5046525430" evidence="1">
    <location>
        <begin position="25"/>
        <end position="274"/>
    </location>
</feature>
<gene>
    <name evidence="3" type="ORF">M3M28_04015</name>
</gene>
<dbReference type="PANTHER" id="PTHR35273:SF2">
    <property type="entry name" value="ALPHA-GALACTOSIDASE"/>
    <property type="match status" value="1"/>
</dbReference>
<name>A0ABY4N322_9MICO</name>
<dbReference type="InterPro" id="IPR004352">
    <property type="entry name" value="GH114_TIM-barrel"/>
</dbReference>
<dbReference type="EMBL" id="CP097160">
    <property type="protein sequence ID" value="UQN15628.1"/>
    <property type="molecule type" value="Genomic_DNA"/>
</dbReference>
<organism evidence="3">
    <name type="scientific">Gulosibacter sediminis</name>
    <dbReference type="NCBI Taxonomy" id="1729695"/>
    <lineage>
        <taxon>Bacteria</taxon>
        <taxon>Bacillati</taxon>
        <taxon>Actinomycetota</taxon>
        <taxon>Actinomycetes</taxon>
        <taxon>Micrococcales</taxon>
        <taxon>Microbacteriaceae</taxon>
        <taxon>Gulosibacter</taxon>
    </lineage>
</organism>
<dbReference type="Pfam" id="PF03537">
    <property type="entry name" value="Glyco_hydro_114"/>
    <property type="match status" value="1"/>
</dbReference>
<reference evidence="3" key="1">
    <citation type="submission" date="2022-05" db="EMBL/GenBank/DDBJ databases">
        <title>Complete genome sequence of toluene-degrading Gulosibacter sediminis strain ACHW.36C.</title>
        <authorList>
            <person name="Wai A.C."/>
            <person name="Lai G.K."/>
            <person name="Griffin S.D."/>
            <person name="Leung F.C."/>
        </authorList>
    </citation>
    <scope>NUCLEOTIDE SEQUENCE [LARGE SCALE GENOMIC DNA]</scope>
    <source>
        <strain evidence="3">ACHW.36C</strain>
    </source>
</reference>